<feature type="region of interest" description="Disordered" evidence="2">
    <location>
        <begin position="223"/>
        <end position="243"/>
    </location>
</feature>
<accession>A0A1R4EFJ7</accession>
<keyword evidence="1" id="KW-0175">Coiled coil</keyword>
<dbReference type="STRING" id="1945520.A1019T_01235"/>
<dbReference type="EMBL" id="FUGD01000076">
    <property type="protein sequence ID" value="SJM37263.1"/>
    <property type="molecule type" value="Genomic_DNA"/>
</dbReference>
<dbReference type="OrthoDB" id="5902456at2"/>
<evidence type="ECO:0000313" key="4">
    <source>
        <dbReference type="Proteomes" id="UP000188169"/>
    </source>
</evidence>
<protein>
    <recommendedName>
        <fullName evidence="5">DUF559 domain-containing protein</fullName>
    </recommendedName>
</protein>
<feature type="compositionally biased region" description="Polar residues" evidence="2">
    <location>
        <begin position="223"/>
        <end position="232"/>
    </location>
</feature>
<feature type="coiled-coil region" evidence="1">
    <location>
        <begin position="139"/>
        <end position="200"/>
    </location>
</feature>
<evidence type="ECO:0000313" key="3">
    <source>
        <dbReference type="EMBL" id="SJM37263.1"/>
    </source>
</evidence>
<dbReference type="RefSeq" id="WP_077448657.1">
    <property type="nucleotide sequence ID" value="NZ_FUGD01000076.1"/>
</dbReference>
<proteinExistence type="predicted"/>
<evidence type="ECO:0000256" key="1">
    <source>
        <dbReference type="SAM" id="Coils"/>
    </source>
</evidence>
<organism evidence="3 4">
    <name type="scientific">Psychrobacter pasteurii</name>
    <dbReference type="NCBI Taxonomy" id="1945520"/>
    <lineage>
        <taxon>Bacteria</taxon>
        <taxon>Pseudomonadati</taxon>
        <taxon>Pseudomonadota</taxon>
        <taxon>Gammaproteobacteria</taxon>
        <taxon>Moraxellales</taxon>
        <taxon>Moraxellaceae</taxon>
        <taxon>Psychrobacter</taxon>
    </lineage>
</organism>
<dbReference type="AlphaFoldDB" id="A0A1R4EFJ7"/>
<evidence type="ECO:0000256" key="2">
    <source>
        <dbReference type="SAM" id="MobiDB-lite"/>
    </source>
</evidence>
<sequence length="472" mass="52596">MDWETWIAANKDNLKHIAGFEEQFVRTVLTRIEDIEPEDVKTQYHFRDAHGGNRYIDFMIINESKGFLLPIELDGLWKALSYHEFNDMLSRQNALLREYGVLLRYTNKTMLNHPNQIINEIKYTLDLQSKNQLTKQIVDKQTAKRIEDYQKELELIKQQQAEQANNSKHDTQEALTKEDLAALQAAISALQDKVDKVGESNASKLENQPSVSLTLPYSSSQTPALISTSNVDTDTRVKSTDGVQETTTKKSGLKLQHMIAIGVTSLIVTAIGANAYFGQVNKDEFLASNQMESSSESVDIYDEESASYDDINVDTNEKKGVVEVEGTLLSIPATSEAEVAPVQVMEEPEQVIEKSEVKAITEPTASYQQPTNINYEEAISDSIPASEARNNIGAYKVVCGNIAQVKSFSKGTYLNFGASYPKQEATIVVWDSDKGNFGDLDQYEGESMCVEGSIDTYKGIPQIKLASANKIK</sequence>
<dbReference type="Proteomes" id="UP000188169">
    <property type="component" value="Unassembled WGS sequence"/>
</dbReference>
<name>A0A1R4EFJ7_9GAMM</name>
<evidence type="ECO:0008006" key="5">
    <source>
        <dbReference type="Google" id="ProtNLM"/>
    </source>
</evidence>
<gene>
    <name evidence="3" type="ORF">A1019T_01235</name>
</gene>
<keyword evidence="4" id="KW-1185">Reference proteome</keyword>
<reference evidence="4" key="1">
    <citation type="submission" date="2017-02" db="EMBL/GenBank/DDBJ databases">
        <authorList>
            <person name="Mornico D."/>
        </authorList>
    </citation>
    <scope>NUCLEOTIDE SEQUENCE [LARGE SCALE GENOMIC DNA]</scope>
</reference>